<keyword evidence="6" id="KW-1185">Reference proteome</keyword>
<dbReference type="Proteomes" id="UP000017246">
    <property type="component" value="Unassembled WGS sequence"/>
</dbReference>
<dbReference type="STRING" id="6211.A0A068YLR5"/>
<organism evidence="5 6">
    <name type="scientific">Echinococcus multilocularis</name>
    <name type="common">Fox tapeworm</name>
    <dbReference type="NCBI Taxonomy" id="6211"/>
    <lineage>
        <taxon>Eukaryota</taxon>
        <taxon>Metazoa</taxon>
        <taxon>Spiralia</taxon>
        <taxon>Lophotrochozoa</taxon>
        <taxon>Platyhelminthes</taxon>
        <taxon>Cestoda</taxon>
        <taxon>Eucestoda</taxon>
        <taxon>Cyclophyllidea</taxon>
        <taxon>Taeniidae</taxon>
        <taxon>Echinococcus</taxon>
    </lineage>
</organism>
<dbReference type="AlphaFoldDB" id="A0A068YLR5"/>
<evidence type="ECO:0000256" key="1">
    <source>
        <dbReference type="ARBA" id="ARBA00008889"/>
    </source>
</evidence>
<name>A0A068YLR5_ECHMU</name>
<evidence type="ECO:0000313" key="5">
    <source>
        <dbReference type="EMBL" id="CDS42999.1"/>
    </source>
</evidence>
<dbReference type="InterPro" id="IPR043141">
    <property type="entry name" value="Ribosomal_uL10-like_sf"/>
</dbReference>
<gene>
    <name evidence="5" type="ORF">EmuJ_001072900</name>
</gene>
<dbReference type="Gene3D" id="3.30.70.1730">
    <property type="match status" value="1"/>
</dbReference>
<dbReference type="PANTHER" id="PTHR11560">
    <property type="entry name" value="39S RIBOSOMAL PROTEIN L10, MITOCHONDRIAL"/>
    <property type="match status" value="1"/>
</dbReference>
<dbReference type="OMA" id="IVDYRIM"/>
<reference evidence="5" key="1">
    <citation type="journal article" date="2013" name="Nature">
        <title>The genomes of four tapeworm species reveal adaptations to parasitism.</title>
        <authorList>
            <person name="Tsai I.J."/>
            <person name="Zarowiecki M."/>
            <person name="Holroyd N."/>
            <person name="Garciarrubio A."/>
            <person name="Sanchez-Flores A."/>
            <person name="Brooks K.L."/>
            <person name="Tracey A."/>
            <person name="Bobes R.J."/>
            <person name="Fragoso G."/>
            <person name="Sciutto E."/>
            <person name="Aslett M."/>
            <person name="Beasley H."/>
            <person name="Bennett H.M."/>
            <person name="Cai J."/>
            <person name="Camicia F."/>
            <person name="Clark R."/>
            <person name="Cucher M."/>
            <person name="De Silva N."/>
            <person name="Day T.A."/>
            <person name="Deplazes P."/>
            <person name="Estrada K."/>
            <person name="Fernandez C."/>
            <person name="Holland P.W."/>
            <person name="Hou J."/>
            <person name="Hu S."/>
            <person name="Huckvale T."/>
            <person name="Hung S.S."/>
            <person name="Kamenetzky L."/>
            <person name="Keane J.A."/>
            <person name="Kiss F."/>
            <person name="Koziol U."/>
            <person name="Lambert O."/>
            <person name="Liu K."/>
            <person name="Luo X."/>
            <person name="Luo Y."/>
            <person name="Macchiaroli N."/>
            <person name="Nichol S."/>
            <person name="Paps J."/>
            <person name="Parkinson J."/>
            <person name="Pouchkina-Stantcheva N."/>
            <person name="Riddiford N."/>
            <person name="Rosenzvit M."/>
            <person name="Salinas G."/>
            <person name="Wasmuth J.D."/>
            <person name="Zamanian M."/>
            <person name="Zheng Y."/>
            <person name="Cai X."/>
            <person name="Soberon X."/>
            <person name="Olson P.D."/>
            <person name="Laclette J.P."/>
            <person name="Brehm K."/>
            <person name="Berriman M."/>
            <person name="Garciarrubio A."/>
            <person name="Bobes R.J."/>
            <person name="Fragoso G."/>
            <person name="Sanchez-Flores A."/>
            <person name="Estrada K."/>
            <person name="Cevallos M.A."/>
            <person name="Morett E."/>
            <person name="Gonzalez V."/>
            <person name="Portillo T."/>
            <person name="Ochoa-Leyva A."/>
            <person name="Jose M.V."/>
            <person name="Sciutto E."/>
            <person name="Landa A."/>
            <person name="Jimenez L."/>
            <person name="Valdes V."/>
            <person name="Carrero J.C."/>
            <person name="Larralde C."/>
            <person name="Morales-Montor J."/>
            <person name="Limon-Lason J."/>
            <person name="Soberon X."/>
            <person name="Laclette J.P."/>
        </authorList>
    </citation>
    <scope>NUCLEOTIDE SEQUENCE [LARGE SCALE GENOMIC DNA]</scope>
</reference>
<evidence type="ECO:0000313" key="6">
    <source>
        <dbReference type="Proteomes" id="UP000017246"/>
    </source>
</evidence>
<dbReference type="OrthoDB" id="360689at2759"/>
<dbReference type="eggNOG" id="KOG4241">
    <property type="taxonomic scope" value="Eukaryota"/>
</dbReference>
<protein>
    <recommendedName>
        <fullName evidence="2">Large ribosomal subunit protein uL10m</fullName>
    </recommendedName>
    <alternativeName>
        <fullName evidence="3">39S ribosomal protein L10, mitochondrial</fullName>
    </alternativeName>
</protein>
<comment type="similarity">
    <text evidence="1">Belongs to the universal ribosomal protein uL10 family.</text>
</comment>
<reference evidence="5" key="2">
    <citation type="submission" date="2015-11" db="EMBL/GenBank/DDBJ databases">
        <authorList>
            <person name="Zhang Y."/>
            <person name="Guo Z."/>
        </authorList>
    </citation>
    <scope>NUCLEOTIDE SEQUENCE</scope>
</reference>
<dbReference type="EMBL" id="LN902842">
    <property type="protein sequence ID" value="CDS42999.1"/>
    <property type="molecule type" value="Genomic_DNA"/>
</dbReference>
<evidence type="ECO:0000256" key="2">
    <source>
        <dbReference type="ARBA" id="ARBA00035707"/>
    </source>
</evidence>
<proteinExistence type="inferred from homology"/>
<sequence>MLCLQPFLRLAIASTYTRSCLLTNSCASFRQPFRCRYIPSPGTLEQRLFREVTKPIYRKPTLSRQEKYIMVREEIQKRIEQNPYRSFLIRKAKTEFYDKADGRMVLIFQPLFCFPWELTPVKNKLFENGLQFRRFPMAILKEAARGTKWQIFVDTVLKEPIPNLYLFGDPTPQLCATALSITGRTRFLVLLGGMIQHRLMTRDEVKKYATLNDLPAVHAELLGTLQRPMTETGQLLNHHGGQLSTLLQYHSKSGDDSEDSDSPSSNSSDSESDSDVD</sequence>
<dbReference type="InterPro" id="IPR047865">
    <property type="entry name" value="Ribosomal_uL10_bac_type"/>
</dbReference>
<accession>A0A068YLR5</accession>
<evidence type="ECO:0000256" key="4">
    <source>
        <dbReference type="SAM" id="MobiDB-lite"/>
    </source>
</evidence>
<dbReference type="SUPFAM" id="SSF160369">
    <property type="entry name" value="Ribosomal protein L10-like"/>
    <property type="match status" value="1"/>
</dbReference>
<feature type="region of interest" description="Disordered" evidence="4">
    <location>
        <begin position="249"/>
        <end position="277"/>
    </location>
</feature>
<evidence type="ECO:0000256" key="3">
    <source>
        <dbReference type="ARBA" id="ARBA00035716"/>
    </source>
</evidence>